<reference evidence="7" key="1">
    <citation type="submission" date="2017-09" db="EMBL/GenBank/DDBJ databases">
        <title>Depth-based differentiation of microbial function through sediment-hosted aquifers and enrichment of novel symbionts in the deep terrestrial subsurface.</title>
        <authorList>
            <person name="Probst A.J."/>
            <person name="Ladd B."/>
            <person name="Jarett J.K."/>
            <person name="Geller-Mcgrath D.E."/>
            <person name="Sieber C.M.K."/>
            <person name="Emerson J.B."/>
            <person name="Anantharaman K."/>
            <person name="Thomas B.C."/>
            <person name="Malmstrom R."/>
            <person name="Stieglmeier M."/>
            <person name="Klingl A."/>
            <person name="Woyke T."/>
            <person name="Ryan C.M."/>
            <person name="Banfield J.F."/>
        </authorList>
    </citation>
    <scope>NUCLEOTIDE SEQUENCE [LARGE SCALE GENOMIC DNA]</scope>
</reference>
<dbReference type="NCBIfam" id="TIGR00059">
    <property type="entry name" value="L17"/>
    <property type="match status" value="1"/>
</dbReference>
<evidence type="ECO:0000256" key="1">
    <source>
        <dbReference type="ARBA" id="ARBA00008777"/>
    </source>
</evidence>
<dbReference type="InterPro" id="IPR047859">
    <property type="entry name" value="Ribosomal_bL17_CS"/>
</dbReference>
<dbReference type="Proteomes" id="UP000230251">
    <property type="component" value="Unassembled WGS sequence"/>
</dbReference>
<evidence type="ECO:0000313" key="6">
    <source>
        <dbReference type="EMBL" id="PJC24792.1"/>
    </source>
</evidence>
<evidence type="ECO:0000256" key="3">
    <source>
        <dbReference type="ARBA" id="ARBA00023274"/>
    </source>
</evidence>
<dbReference type="GO" id="GO:0003735">
    <property type="term" value="F:structural constituent of ribosome"/>
    <property type="evidence" value="ECO:0007669"/>
    <property type="project" value="InterPro"/>
</dbReference>
<dbReference type="EMBL" id="PFSI01000018">
    <property type="protein sequence ID" value="PJC24792.1"/>
    <property type="molecule type" value="Genomic_DNA"/>
</dbReference>
<dbReference type="GO" id="GO:0022625">
    <property type="term" value="C:cytosolic large ribosomal subunit"/>
    <property type="evidence" value="ECO:0007669"/>
    <property type="project" value="TreeGrafter"/>
</dbReference>
<dbReference type="Pfam" id="PF01196">
    <property type="entry name" value="Ribosomal_L17"/>
    <property type="match status" value="1"/>
</dbReference>
<protein>
    <recommendedName>
        <fullName evidence="4">Large ribosomal subunit protein bL17</fullName>
    </recommendedName>
</protein>
<dbReference type="InterPro" id="IPR000456">
    <property type="entry name" value="Ribosomal_bL17"/>
</dbReference>
<keyword evidence="2 4" id="KW-0689">Ribosomal protein</keyword>
<evidence type="ECO:0000256" key="2">
    <source>
        <dbReference type="ARBA" id="ARBA00022980"/>
    </source>
</evidence>
<evidence type="ECO:0000256" key="4">
    <source>
        <dbReference type="HAMAP-Rule" id="MF_01368"/>
    </source>
</evidence>
<evidence type="ECO:0000256" key="5">
    <source>
        <dbReference type="RuleBase" id="RU000660"/>
    </source>
</evidence>
<evidence type="ECO:0000313" key="7">
    <source>
        <dbReference type="Proteomes" id="UP000230251"/>
    </source>
</evidence>
<dbReference type="PANTHER" id="PTHR14413">
    <property type="entry name" value="RIBOSOMAL PROTEIN L17"/>
    <property type="match status" value="1"/>
</dbReference>
<dbReference type="InterPro" id="IPR036373">
    <property type="entry name" value="Ribosomal_bL17_sf"/>
</dbReference>
<organism evidence="6 7">
    <name type="scientific">Candidatus Uhrbacteria bacterium CG_4_9_14_0_2_um_filter_41_50</name>
    <dbReference type="NCBI Taxonomy" id="1975031"/>
    <lineage>
        <taxon>Bacteria</taxon>
        <taxon>Candidatus Uhriibacteriota</taxon>
    </lineage>
</organism>
<dbReference type="AlphaFoldDB" id="A0A2M8EPY7"/>
<proteinExistence type="inferred from homology"/>
<dbReference type="PANTHER" id="PTHR14413:SF16">
    <property type="entry name" value="LARGE RIBOSOMAL SUBUNIT PROTEIN BL17M"/>
    <property type="match status" value="1"/>
</dbReference>
<comment type="similarity">
    <text evidence="1 4 5">Belongs to the bacterial ribosomal protein bL17 family.</text>
</comment>
<accession>A0A2M8EPY7</accession>
<name>A0A2M8EPY7_9BACT</name>
<dbReference type="HAMAP" id="MF_01368">
    <property type="entry name" value="Ribosomal_bL17"/>
    <property type="match status" value="1"/>
</dbReference>
<comment type="subunit">
    <text evidence="4">Part of the 50S ribosomal subunit. Contacts protein L32.</text>
</comment>
<keyword evidence="3 4" id="KW-0687">Ribonucleoprotein</keyword>
<dbReference type="Gene3D" id="3.90.1030.10">
    <property type="entry name" value="Ribosomal protein L17"/>
    <property type="match status" value="1"/>
</dbReference>
<sequence length="116" mass="12908">MRHRNTTKTLGRSKSAREAVLRDLATSIVVYEKIKTTEVKAKTVCPIVEKLITKAKAGDLTARRQLLSYFATEQPVNKLMEVLGPRYKSRNGGYTRIVKIGPRLGDGAPVVQIELV</sequence>
<gene>
    <name evidence="4" type="primary">rplQ</name>
    <name evidence="6" type="ORF">CO057_00985</name>
</gene>
<dbReference type="PROSITE" id="PS01167">
    <property type="entry name" value="RIBOSOMAL_L17"/>
    <property type="match status" value="1"/>
</dbReference>
<comment type="caution">
    <text evidence="6">The sequence shown here is derived from an EMBL/GenBank/DDBJ whole genome shotgun (WGS) entry which is preliminary data.</text>
</comment>
<dbReference type="SUPFAM" id="SSF64263">
    <property type="entry name" value="Prokaryotic ribosomal protein L17"/>
    <property type="match status" value="1"/>
</dbReference>
<dbReference type="GO" id="GO:0006412">
    <property type="term" value="P:translation"/>
    <property type="evidence" value="ECO:0007669"/>
    <property type="project" value="UniProtKB-UniRule"/>
</dbReference>